<dbReference type="CDD" id="cd08275">
    <property type="entry name" value="MDR3"/>
    <property type="match status" value="1"/>
</dbReference>
<protein>
    <recommendedName>
        <fullName evidence="4">Enoyl reductase (ER) domain-containing protein</fullName>
    </recommendedName>
</protein>
<dbReference type="InterPro" id="IPR002364">
    <property type="entry name" value="Quin_OxRdtase/zeta-crystal_CS"/>
</dbReference>
<dbReference type="Gene3D" id="3.90.180.10">
    <property type="entry name" value="Medium-chain alcohol dehydrogenases, catalytic domain"/>
    <property type="match status" value="1"/>
</dbReference>
<dbReference type="InterPro" id="IPR052100">
    <property type="entry name" value="SV-ATPase_mito-regulator"/>
</dbReference>
<dbReference type="Proteomes" id="UP001374579">
    <property type="component" value="Unassembled WGS sequence"/>
</dbReference>
<evidence type="ECO:0000259" key="4">
    <source>
        <dbReference type="SMART" id="SM00829"/>
    </source>
</evidence>
<name>A0AAN9C1S6_9CAEN</name>
<evidence type="ECO:0000256" key="2">
    <source>
        <dbReference type="ARBA" id="ARBA00023002"/>
    </source>
</evidence>
<feature type="compositionally biased region" description="Basic and acidic residues" evidence="3">
    <location>
        <begin position="392"/>
        <end position="409"/>
    </location>
</feature>
<dbReference type="Gene3D" id="3.40.50.720">
    <property type="entry name" value="NAD(P)-binding Rossmann-like Domain"/>
    <property type="match status" value="1"/>
</dbReference>
<feature type="region of interest" description="Disordered" evidence="3">
    <location>
        <begin position="388"/>
        <end position="427"/>
    </location>
</feature>
<evidence type="ECO:0000313" key="5">
    <source>
        <dbReference type="EMBL" id="KAK7115179.1"/>
    </source>
</evidence>
<dbReference type="SMART" id="SM00829">
    <property type="entry name" value="PKS_ER"/>
    <property type="match status" value="1"/>
</dbReference>
<proteinExistence type="inferred from homology"/>
<dbReference type="SUPFAM" id="SSF50129">
    <property type="entry name" value="GroES-like"/>
    <property type="match status" value="1"/>
</dbReference>
<dbReference type="InterPro" id="IPR036291">
    <property type="entry name" value="NAD(P)-bd_dom_sf"/>
</dbReference>
<dbReference type="PANTHER" id="PTHR44054">
    <property type="entry name" value="SYNAPTIC VESICLE MEMBRANE PROTEIN VAT-1 HOMOLOG-LIKE"/>
    <property type="match status" value="1"/>
</dbReference>
<feature type="region of interest" description="Disordered" evidence="3">
    <location>
        <begin position="1"/>
        <end position="38"/>
    </location>
</feature>
<feature type="compositionally biased region" description="Low complexity" evidence="3">
    <location>
        <begin position="14"/>
        <end position="38"/>
    </location>
</feature>
<gene>
    <name evidence="5" type="ORF">V1264_001105</name>
</gene>
<evidence type="ECO:0000313" key="6">
    <source>
        <dbReference type="Proteomes" id="UP001374579"/>
    </source>
</evidence>
<dbReference type="PROSITE" id="PS01162">
    <property type="entry name" value="QOR_ZETA_CRYSTAL"/>
    <property type="match status" value="1"/>
</dbReference>
<comment type="caution">
    <text evidence="5">The sequence shown here is derived from an EMBL/GenBank/DDBJ whole genome shotgun (WGS) entry which is preliminary data.</text>
</comment>
<dbReference type="AlphaFoldDB" id="A0AAN9C1S6"/>
<sequence>MPEKDAAAPEGAQATPEGDAAAKAATEAGKAAEEAAAAAAPPPKQMKCVVLTGFGGIKMIKVQQKPEPKLAEGEVLIRAKACGMSFPDLMLRQGVIDNVPKPPLVMGFECAGLVEALGENTTGFNVGDRVIALSDYKAWAELVAVPATSVYKLPENVSWEDGACLLMNYVTAYILLFDLANLRKGQSILLHSAGGGVGQAILQLCSTVEDVTVFGTASAHKHESIKDRVTHLLDHNVDYVQEIRKVSSDGVDIVLDCLCGEDTNRGISVLKPMGKYLLYGSSNIVTGETKSFFSFAKSLHMPDNIVWWQVDKVNPIKLFDDNKSVGGFQLRRLMFRQGQHAYVRAVVDKIMDMYRHGKIRPVIDSIWAFEDVGEGMQKLHDRKNIGKILLDPSKEPAPKPEKSAEKEQAEGGENGGTEKSEPAVNGE</sequence>
<comment type="similarity">
    <text evidence="1">Belongs to the zinc-containing alcohol dehydrogenase family. Quinone oxidoreductase subfamily.</text>
</comment>
<dbReference type="Pfam" id="PF13602">
    <property type="entry name" value="ADH_zinc_N_2"/>
    <property type="match status" value="1"/>
</dbReference>
<dbReference type="Pfam" id="PF08240">
    <property type="entry name" value="ADH_N"/>
    <property type="match status" value="1"/>
</dbReference>
<feature type="domain" description="Enoyl reductase (ER)" evidence="4">
    <location>
        <begin position="55"/>
        <end position="390"/>
    </location>
</feature>
<dbReference type="GO" id="GO:0016491">
    <property type="term" value="F:oxidoreductase activity"/>
    <property type="evidence" value="ECO:0007669"/>
    <property type="project" value="UniProtKB-KW"/>
</dbReference>
<dbReference type="GO" id="GO:0008270">
    <property type="term" value="F:zinc ion binding"/>
    <property type="evidence" value="ECO:0007669"/>
    <property type="project" value="InterPro"/>
</dbReference>
<dbReference type="PANTHER" id="PTHR44054:SF2">
    <property type="entry name" value="SYNAPTIC VESICLE MEMBRANE PROTEIN VAT-1 HOMOLOG-LIKE"/>
    <property type="match status" value="1"/>
</dbReference>
<keyword evidence="6" id="KW-1185">Reference proteome</keyword>
<dbReference type="InterPro" id="IPR013154">
    <property type="entry name" value="ADH-like_N"/>
</dbReference>
<dbReference type="EMBL" id="JBAMIC010000001">
    <property type="protein sequence ID" value="KAK7115179.1"/>
    <property type="molecule type" value="Genomic_DNA"/>
</dbReference>
<dbReference type="InterPro" id="IPR020843">
    <property type="entry name" value="ER"/>
</dbReference>
<dbReference type="InterPro" id="IPR011032">
    <property type="entry name" value="GroES-like_sf"/>
</dbReference>
<evidence type="ECO:0000256" key="3">
    <source>
        <dbReference type="SAM" id="MobiDB-lite"/>
    </source>
</evidence>
<keyword evidence="2" id="KW-0560">Oxidoreductase</keyword>
<reference evidence="5 6" key="1">
    <citation type="submission" date="2024-02" db="EMBL/GenBank/DDBJ databases">
        <title>Chromosome-scale genome assembly of the rough periwinkle Littorina saxatilis.</title>
        <authorList>
            <person name="De Jode A."/>
            <person name="Faria R."/>
            <person name="Formenti G."/>
            <person name="Sims Y."/>
            <person name="Smith T.P."/>
            <person name="Tracey A."/>
            <person name="Wood J.M.D."/>
            <person name="Zagrodzka Z.B."/>
            <person name="Johannesson K."/>
            <person name="Butlin R.K."/>
            <person name="Leder E.H."/>
        </authorList>
    </citation>
    <scope>NUCLEOTIDE SEQUENCE [LARGE SCALE GENOMIC DNA]</scope>
    <source>
        <strain evidence="5">Snail1</strain>
        <tissue evidence="5">Muscle</tissue>
    </source>
</reference>
<evidence type="ECO:0000256" key="1">
    <source>
        <dbReference type="ARBA" id="ARBA00010371"/>
    </source>
</evidence>
<dbReference type="SUPFAM" id="SSF51735">
    <property type="entry name" value="NAD(P)-binding Rossmann-fold domains"/>
    <property type="match status" value="1"/>
</dbReference>
<accession>A0AAN9C1S6</accession>
<organism evidence="5 6">
    <name type="scientific">Littorina saxatilis</name>
    <dbReference type="NCBI Taxonomy" id="31220"/>
    <lineage>
        <taxon>Eukaryota</taxon>
        <taxon>Metazoa</taxon>
        <taxon>Spiralia</taxon>
        <taxon>Lophotrochozoa</taxon>
        <taxon>Mollusca</taxon>
        <taxon>Gastropoda</taxon>
        <taxon>Caenogastropoda</taxon>
        <taxon>Littorinimorpha</taxon>
        <taxon>Littorinoidea</taxon>
        <taxon>Littorinidae</taxon>
        <taxon>Littorina</taxon>
    </lineage>
</organism>